<sequence length="48" mass="5732">MIGFLLLTLLVGVVDVQHQTRREFDEWLDSQPQEVRRRMRAAMSWGRC</sequence>
<keyword evidence="2" id="KW-1185">Reference proteome</keyword>
<proteinExistence type="predicted"/>
<organism evidence="1 2">
    <name type="scientific">Azohydromonas lata</name>
    <dbReference type="NCBI Taxonomy" id="45677"/>
    <lineage>
        <taxon>Bacteria</taxon>
        <taxon>Pseudomonadati</taxon>
        <taxon>Pseudomonadota</taxon>
        <taxon>Betaproteobacteria</taxon>
        <taxon>Burkholderiales</taxon>
        <taxon>Sphaerotilaceae</taxon>
        <taxon>Azohydromonas</taxon>
    </lineage>
</organism>
<comment type="caution">
    <text evidence="1">The sequence shown here is derived from an EMBL/GenBank/DDBJ whole genome shotgun (WGS) entry which is preliminary data.</text>
</comment>
<reference evidence="1 2" key="1">
    <citation type="submission" date="2023-11" db="EMBL/GenBank/DDBJ databases">
        <title>Draft genome of Azohydromonas lata strain H1 (DSM1123), a polyhydroxyalkanoate producer.</title>
        <authorList>
            <person name="Traversa D."/>
            <person name="D'Addabbo P."/>
            <person name="Pazzani C."/>
            <person name="Manzari C."/>
            <person name="Chiara M."/>
            <person name="Scrascia M."/>
        </authorList>
    </citation>
    <scope>NUCLEOTIDE SEQUENCE [LARGE SCALE GENOMIC DNA]</scope>
    <source>
        <strain evidence="1 2">H1</strain>
    </source>
</reference>
<evidence type="ECO:0000313" key="1">
    <source>
        <dbReference type="EMBL" id="MDZ5460821.1"/>
    </source>
</evidence>
<dbReference type="EMBL" id="JAXOJX010000084">
    <property type="protein sequence ID" value="MDZ5460821.1"/>
    <property type="molecule type" value="Genomic_DNA"/>
</dbReference>
<gene>
    <name evidence="1" type="ORF">SM757_30020</name>
</gene>
<protein>
    <submittedName>
        <fullName evidence="1">Uncharacterized protein</fullName>
    </submittedName>
</protein>
<accession>A0ABU5IPJ3</accession>
<name>A0ABU5IPJ3_9BURK</name>
<dbReference type="RefSeq" id="WP_157119191.1">
    <property type="nucleotide sequence ID" value="NZ_JAXOJX010000084.1"/>
</dbReference>
<evidence type="ECO:0000313" key="2">
    <source>
        <dbReference type="Proteomes" id="UP001293718"/>
    </source>
</evidence>
<dbReference type="Proteomes" id="UP001293718">
    <property type="component" value="Unassembled WGS sequence"/>
</dbReference>